<evidence type="ECO:0000313" key="3">
    <source>
        <dbReference type="Proteomes" id="UP001620626"/>
    </source>
</evidence>
<sequence length="157" mass="17826">MDIQSKYDLLPFPNDYHYGNDISPKFTYVNAFTNVPMINPGEFGKDSHYCSSTFTSELDPIINQQIGYVPKPDNWVQNDAQHQLPDASQYTPIKSQNFTQDNADEDILNKMDAMDLSHTRLLTDGVLSANGHEHVLHPKDFTDHKNAQGRKTIELEG</sequence>
<feature type="region of interest" description="Disordered" evidence="1">
    <location>
        <begin position="138"/>
        <end position="157"/>
    </location>
</feature>
<comment type="caution">
    <text evidence="2">The sequence shown here is derived from an EMBL/GenBank/DDBJ whole genome shotgun (WGS) entry which is preliminary data.</text>
</comment>
<dbReference type="Proteomes" id="UP001620626">
    <property type="component" value="Unassembled WGS sequence"/>
</dbReference>
<evidence type="ECO:0000256" key="1">
    <source>
        <dbReference type="SAM" id="MobiDB-lite"/>
    </source>
</evidence>
<proteinExistence type="predicted"/>
<dbReference type="EMBL" id="JBICBT010000333">
    <property type="protein sequence ID" value="KAL3117284.1"/>
    <property type="molecule type" value="Genomic_DNA"/>
</dbReference>
<organism evidence="2 3">
    <name type="scientific">Heterodera trifolii</name>
    <dbReference type="NCBI Taxonomy" id="157864"/>
    <lineage>
        <taxon>Eukaryota</taxon>
        <taxon>Metazoa</taxon>
        <taxon>Ecdysozoa</taxon>
        <taxon>Nematoda</taxon>
        <taxon>Chromadorea</taxon>
        <taxon>Rhabditida</taxon>
        <taxon>Tylenchina</taxon>
        <taxon>Tylenchomorpha</taxon>
        <taxon>Tylenchoidea</taxon>
        <taxon>Heteroderidae</taxon>
        <taxon>Heteroderinae</taxon>
        <taxon>Heterodera</taxon>
    </lineage>
</organism>
<protein>
    <submittedName>
        <fullName evidence="2">Uncharacterized protein</fullName>
    </submittedName>
</protein>
<reference evidence="2 3" key="1">
    <citation type="submission" date="2024-10" db="EMBL/GenBank/DDBJ databases">
        <authorList>
            <person name="Kim D."/>
        </authorList>
    </citation>
    <scope>NUCLEOTIDE SEQUENCE [LARGE SCALE GENOMIC DNA]</scope>
    <source>
        <strain evidence="2">BH-2024</strain>
    </source>
</reference>
<accession>A0ABD2LQ59</accession>
<name>A0ABD2LQ59_9BILA</name>
<evidence type="ECO:0000313" key="2">
    <source>
        <dbReference type="EMBL" id="KAL3117284.1"/>
    </source>
</evidence>
<dbReference type="AlphaFoldDB" id="A0ABD2LQ59"/>
<keyword evidence="3" id="KW-1185">Reference proteome</keyword>
<gene>
    <name evidence="2" type="ORF">niasHT_006372</name>
</gene>